<organism evidence="2 3">
    <name type="scientific">Subtercola boreus</name>
    <dbReference type="NCBI Taxonomy" id="120213"/>
    <lineage>
        <taxon>Bacteria</taxon>
        <taxon>Bacillati</taxon>
        <taxon>Actinomycetota</taxon>
        <taxon>Actinomycetes</taxon>
        <taxon>Micrococcales</taxon>
        <taxon>Microbacteriaceae</taxon>
        <taxon>Subtercola</taxon>
    </lineage>
</organism>
<dbReference type="Proteomes" id="UP000256541">
    <property type="component" value="Unassembled WGS sequence"/>
</dbReference>
<evidence type="ECO:0000313" key="3">
    <source>
        <dbReference type="Proteomes" id="UP000256541"/>
    </source>
</evidence>
<protein>
    <submittedName>
        <fullName evidence="2">Uncharacterized protein</fullName>
    </submittedName>
</protein>
<gene>
    <name evidence="2" type="ORF">B7R22_16625</name>
</gene>
<evidence type="ECO:0000256" key="1">
    <source>
        <dbReference type="SAM" id="MobiDB-lite"/>
    </source>
</evidence>
<sequence length="64" mass="6709">MYADEGFDDQIGIWGKRAKGAFDESGAASAGRIMSELFVSPGDREGKNAELGVNSMEEGPVPGC</sequence>
<reference evidence="2 3" key="1">
    <citation type="submission" date="2017-04" db="EMBL/GenBank/DDBJ databases">
        <title>Comparative genome analysis of Subtercola boreus.</title>
        <authorList>
            <person name="Cho Y.-J."/>
            <person name="Cho A."/>
            <person name="Kim O.-S."/>
            <person name="Lee J.-I."/>
        </authorList>
    </citation>
    <scope>NUCLEOTIDE SEQUENCE [LARGE SCALE GENOMIC DNA]</scope>
    <source>
        <strain evidence="2 3">P27479</strain>
    </source>
</reference>
<feature type="region of interest" description="Disordered" evidence="1">
    <location>
        <begin position="41"/>
        <end position="64"/>
    </location>
</feature>
<name>A0A3E0VQJ0_9MICO</name>
<accession>A0A3E0VQJ0</accession>
<proteinExistence type="predicted"/>
<evidence type="ECO:0000313" key="2">
    <source>
        <dbReference type="EMBL" id="RFA12252.1"/>
    </source>
</evidence>
<dbReference type="AlphaFoldDB" id="A0A3E0VQJ0"/>
<comment type="caution">
    <text evidence="2">The sequence shown here is derived from an EMBL/GenBank/DDBJ whole genome shotgun (WGS) entry which is preliminary data.</text>
</comment>
<dbReference type="EMBL" id="NBXB01000043">
    <property type="protein sequence ID" value="RFA12252.1"/>
    <property type="molecule type" value="Genomic_DNA"/>
</dbReference>